<dbReference type="RefSeq" id="WP_282838654.1">
    <property type="nucleotide sequence ID" value="NZ_JASCXW010000002.1"/>
</dbReference>
<evidence type="ECO:0000313" key="2">
    <source>
        <dbReference type="EMBL" id="MDI6452239.1"/>
    </source>
</evidence>
<dbReference type="Proteomes" id="UP001431532">
    <property type="component" value="Unassembled WGS sequence"/>
</dbReference>
<proteinExistence type="predicted"/>
<dbReference type="EMBL" id="JASCXW010000002">
    <property type="protein sequence ID" value="MDI6452239.1"/>
    <property type="molecule type" value="Genomic_DNA"/>
</dbReference>
<protein>
    <recommendedName>
        <fullName evidence="4">FMN-binding protein</fullName>
    </recommendedName>
</protein>
<evidence type="ECO:0000256" key="1">
    <source>
        <dbReference type="SAM" id="Phobius"/>
    </source>
</evidence>
<feature type="transmembrane region" description="Helical" evidence="1">
    <location>
        <begin position="9"/>
        <end position="28"/>
    </location>
</feature>
<reference evidence="2" key="1">
    <citation type="submission" date="2023-05" db="EMBL/GenBank/DDBJ databases">
        <title>Mariniplasma microaerophilum sp. nov., a novel anaerobic mollicute isolated from terrestrial mud volcano, Taman Peninsula, Russia.</title>
        <authorList>
            <person name="Khomyakova M.A."/>
            <person name="Merkel A.Y."/>
            <person name="Slobodkin A.I."/>
        </authorList>
    </citation>
    <scope>NUCLEOTIDE SEQUENCE</scope>
    <source>
        <strain evidence="2">M4Ah</strain>
    </source>
</reference>
<keyword evidence="1" id="KW-1133">Transmembrane helix</keyword>
<keyword evidence="1" id="KW-0472">Membrane</keyword>
<dbReference type="AlphaFoldDB" id="A0AAW6U8F8"/>
<sequence length="330" mass="36383">MKLMKKENLFLMMNLIIMLLIGLAIIFINNNVIPKEPQDRLFNQVITLENQTNITSVPNSPSYALVDYRADAVNRAGVQVGTVYNIKIKNSYGITGPNDTDGYMEFLVGIDLDDKVYVQIVSLIQSSWTVKGIQYYIHEYYQGVLYTSVPNIPIYDAADPTAGATAKDSTGSIKDLVREAIDIHYDLIVEDPYAVLYGEGYIITNDSEFTASEYVKARRIVTNASSEVVGYVYHLSGSGEYFDGSSSSIGIYLAFNADSVVIGVLVPEGEYLHTRGTRYNTIVNYLNTFVGLTLIEFAGAINDGSDITSGVTNTRVLVDILLNAFISEVS</sequence>
<comment type="caution">
    <text evidence="2">The sequence shown here is derived from an EMBL/GenBank/DDBJ whole genome shotgun (WGS) entry which is preliminary data.</text>
</comment>
<evidence type="ECO:0000313" key="3">
    <source>
        <dbReference type="Proteomes" id="UP001431532"/>
    </source>
</evidence>
<evidence type="ECO:0008006" key="4">
    <source>
        <dbReference type="Google" id="ProtNLM"/>
    </source>
</evidence>
<keyword evidence="1" id="KW-0812">Transmembrane</keyword>
<accession>A0AAW6U8F8</accession>
<gene>
    <name evidence="2" type="ORF">QJ521_01575</name>
</gene>
<keyword evidence="3" id="KW-1185">Reference proteome</keyword>
<name>A0AAW6U8F8_9MOLU</name>
<organism evidence="2 3">
    <name type="scientific">Peloplasma aerotolerans</name>
    <dbReference type="NCBI Taxonomy" id="3044389"/>
    <lineage>
        <taxon>Bacteria</taxon>
        <taxon>Bacillati</taxon>
        <taxon>Mycoplasmatota</taxon>
        <taxon>Mollicutes</taxon>
        <taxon>Acholeplasmatales</taxon>
        <taxon>Acholeplasmataceae</taxon>
        <taxon>Peloplasma</taxon>
    </lineage>
</organism>